<dbReference type="PROSITE" id="PS00086">
    <property type="entry name" value="CYTOCHROME_P450"/>
    <property type="match status" value="1"/>
</dbReference>
<organism evidence="14 15">
    <name type="scientific">Amborella trichopoda</name>
    <dbReference type="NCBI Taxonomy" id="13333"/>
    <lineage>
        <taxon>Eukaryota</taxon>
        <taxon>Viridiplantae</taxon>
        <taxon>Streptophyta</taxon>
        <taxon>Embryophyta</taxon>
        <taxon>Tracheophyta</taxon>
        <taxon>Spermatophyta</taxon>
        <taxon>Magnoliopsida</taxon>
        <taxon>Amborellales</taxon>
        <taxon>Amborellaceae</taxon>
        <taxon>Amborella</taxon>
    </lineage>
</organism>
<keyword evidence="7 12" id="KW-0560">Oxidoreductase</keyword>
<dbReference type="InterPro" id="IPR017972">
    <property type="entry name" value="Cyt_P450_CS"/>
</dbReference>
<protein>
    <recommendedName>
        <fullName evidence="16">Cytochrome P450</fullName>
    </recommendedName>
</protein>
<accession>W1P1Z3</accession>
<dbReference type="AlphaFoldDB" id="W1P1Z3"/>
<evidence type="ECO:0000256" key="10">
    <source>
        <dbReference type="ARBA" id="ARBA00023136"/>
    </source>
</evidence>
<dbReference type="GO" id="GO:0016705">
    <property type="term" value="F:oxidoreductase activity, acting on paired donors, with incorporation or reduction of molecular oxygen"/>
    <property type="evidence" value="ECO:0007669"/>
    <property type="project" value="InterPro"/>
</dbReference>
<dbReference type="KEGG" id="atr:18429050"/>
<dbReference type="Gene3D" id="1.10.630.10">
    <property type="entry name" value="Cytochrome P450"/>
    <property type="match status" value="1"/>
</dbReference>
<feature type="binding site" description="axial binding residue" evidence="11">
    <location>
        <position position="454"/>
    </location>
    <ligand>
        <name>heme</name>
        <dbReference type="ChEBI" id="CHEBI:30413"/>
    </ligand>
    <ligandPart>
        <name>Fe</name>
        <dbReference type="ChEBI" id="CHEBI:18248"/>
    </ligandPart>
</feature>
<dbReference type="PRINTS" id="PR00463">
    <property type="entry name" value="EP450I"/>
</dbReference>
<dbReference type="InterPro" id="IPR036396">
    <property type="entry name" value="Cyt_P450_sf"/>
</dbReference>
<evidence type="ECO:0000256" key="12">
    <source>
        <dbReference type="RuleBase" id="RU000461"/>
    </source>
</evidence>
<keyword evidence="4 13" id="KW-0812">Transmembrane</keyword>
<comment type="subcellular location">
    <subcellularLocation>
        <location evidence="1">Membrane</location>
    </subcellularLocation>
</comment>
<dbReference type="GO" id="GO:0004497">
    <property type="term" value="F:monooxygenase activity"/>
    <property type="evidence" value="ECO:0000318"/>
    <property type="project" value="GO_Central"/>
</dbReference>
<evidence type="ECO:0000256" key="7">
    <source>
        <dbReference type="ARBA" id="ARBA00023002"/>
    </source>
</evidence>
<dbReference type="InterPro" id="IPR001128">
    <property type="entry name" value="Cyt_P450"/>
</dbReference>
<feature type="transmembrane region" description="Helical" evidence="13">
    <location>
        <begin position="6"/>
        <end position="25"/>
    </location>
</feature>
<dbReference type="Pfam" id="PF00067">
    <property type="entry name" value="p450"/>
    <property type="match status" value="1"/>
</dbReference>
<dbReference type="STRING" id="13333.W1P1Z3"/>
<dbReference type="InterPro" id="IPR050665">
    <property type="entry name" value="Cytochrome_P450_Monooxygen"/>
</dbReference>
<keyword evidence="8 11" id="KW-0408">Iron</keyword>
<dbReference type="GO" id="GO:0020037">
    <property type="term" value="F:heme binding"/>
    <property type="evidence" value="ECO:0007669"/>
    <property type="project" value="InterPro"/>
</dbReference>
<dbReference type="InterPro" id="IPR002401">
    <property type="entry name" value="Cyt_P450_E_grp-I"/>
</dbReference>
<sequence>MELELEWAWACVFAGVLCIMMGHLIKSVWLEPKRITEYFRAQGFEGPPYKILGIGNGVEIARLMNEARSVALPLDNNIMPVALPFYHLWSKLYGSSFLCWLGSKPVWCTDDPIAVKEVLMNKNGVIETTNLNPWIREALGRGILMLNGSDWERHRRIVIPAFGVDNLKEMVSRINESARNVIQRWAQKESTWDEFELDVFKEFKIFAADIIGTTSFGSDPGQAKRIIELLDEQIALAIADYSFVPGYRYLFLKRRWRSMKLNREIRKCMTELVEGRKKMAKRDNDLLGSMLEADRKEAGSGGLSTEEIIDECKTFFFAGHESTAVLLAWTFMLLGIHQEWQDRARAEVLKVLGTERIPSWSDVNKLTTVGMILNESLRLYPPAVAIVRKAVKDCKLGSICIPKDTQIFVPLLPMNHSETIWGDDAEKFDPNRFSEGSEKALGSFFPFGKGPRACVGQKLALLESKILMAMILQNFSFHLSQNYIHSPVVFITLYPQHGVPIILHALKR</sequence>
<evidence type="ECO:0000256" key="4">
    <source>
        <dbReference type="ARBA" id="ARBA00022692"/>
    </source>
</evidence>
<evidence type="ECO:0000313" key="14">
    <source>
        <dbReference type="EMBL" id="ERN00975.1"/>
    </source>
</evidence>
<evidence type="ECO:0008006" key="16">
    <source>
        <dbReference type="Google" id="ProtNLM"/>
    </source>
</evidence>
<keyword evidence="3 11" id="KW-0349">Heme</keyword>
<evidence type="ECO:0000256" key="8">
    <source>
        <dbReference type="ARBA" id="ARBA00023004"/>
    </source>
</evidence>
<dbReference type="Proteomes" id="UP000017836">
    <property type="component" value="Unassembled WGS sequence"/>
</dbReference>
<comment type="cofactor">
    <cofactor evidence="11">
        <name>heme</name>
        <dbReference type="ChEBI" id="CHEBI:30413"/>
    </cofactor>
</comment>
<dbReference type="OrthoDB" id="1470350at2759"/>
<evidence type="ECO:0000256" key="13">
    <source>
        <dbReference type="SAM" id="Phobius"/>
    </source>
</evidence>
<comment type="similarity">
    <text evidence="2 12">Belongs to the cytochrome P450 family.</text>
</comment>
<dbReference type="HOGENOM" id="CLU_001570_5_0_1"/>
<keyword evidence="10 13" id="KW-0472">Membrane</keyword>
<dbReference type="eggNOG" id="KOG0157">
    <property type="taxonomic scope" value="Eukaryota"/>
</dbReference>
<evidence type="ECO:0000256" key="2">
    <source>
        <dbReference type="ARBA" id="ARBA00010617"/>
    </source>
</evidence>
<dbReference type="GO" id="GO:0005506">
    <property type="term" value="F:iron ion binding"/>
    <property type="evidence" value="ECO:0007669"/>
    <property type="project" value="InterPro"/>
</dbReference>
<dbReference type="SUPFAM" id="SSF48264">
    <property type="entry name" value="Cytochrome P450"/>
    <property type="match status" value="1"/>
</dbReference>
<name>W1P1Z3_AMBTC</name>
<gene>
    <name evidence="14" type="ORF">AMTR_s00002p00093850</name>
</gene>
<evidence type="ECO:0000256" key="3">
    <source>
        <dbReference type="ARBA" id="ARBA00022617"/>
    </source>
</evidence>
<dbReference type="PANTHER" id="PTHR24282:SF211">
    <property type="entry name" value="CYTOCHROME P450-RELATED"/>
    <property type="match status" value="1"/>
</dbReference>
<dbReference type="Gramene" id="ERN00975">
    <property type="protein sequence ID" value="ERN00975"/>
    <property type="gene ID" value="AMTR_s00002p00093850"/>
</dbReference>
<dbReference type="GO" id="GO:0016020">
    <property type="term" value="C:membrane"/>
    <property type="evidence" value="ECO:0007669"/>
    <property type="project" value="UniProtKB-SubCell"/>
</dbReference>
<keyword evidence="6 13" id="KW-1133">Transmembrane helix</keyword>
<evidence type="ECO:0000313" key="15">
    <source>
        <dbReference type="Proteomes" id="UP000017836"/>
    </source>
</evidence>
<dbReference type="PRINTS" id="PR00385">
    <property type="entry name" value="P450"/>
</dbReference>
<keyword evidence="9 12" id="KW-0503">Monooxygenase</keyword>
<dbReference type="PANTHER" id="PTHR24282">
    <property type="entry name" value="CYTOCHROME P450 FAMILY MEMBER"/>
    <property type="match status" value="1"/>
</dbReference>
<evidence type="ECO:0000256" key="6">
    <source>
        <dbReference type="ARBA" id="ARBA00022989"/>
    </source>
</evidence>
<dbReference type="EMBL" id="KI394767">
    <property type="protein sequence ID" value="ERN00975.1"/>
    <property type="molecule type" value="Genomic_DNA"/>
</dbReference>
<evidence type="ECO:0000256" key="1">
    <source>
        <dbReference type="ARBA" id="ARBA00004370"/>
    </source>
</evidence>
<dbReference type="OMA" id="HIINDCA"/>
<evidence type="ECO:0000256" key="9">
    <source>
        <dbReference type="ARBA" id="ARBA00023033"/>
    </source>
</evidence>
<keyword evidence="5 11" id="KW-0479">Metal-binding</keyword>
<evidence type="ECO:0000256" key="11">
    <source>
        <dbReference type="PIRSR" id="PIRSR602401-1"/>
    </source>
</evidence>
<evidence type="ECO:0000256" key="5">
    <source>
        <dbReference type="ARBA" id="ARBA00022723"/>
    </source>
</evidence>
<proteinExistence type="inferred from homology"/>
<reference evidence="15" key="1">
    <citation type="journal article" date="2013" name="Science">
        <title>The Amborella genome and the evolution of flowering plants.</title>
        <authorList>
            <consortium name="Amborella Genome Project"/>
        </authorList>
    </citation>
    <scope>NUCLEOTIDE SEQUENCE [LARGE SCALE GENOMIC DNA]</scope>
</reference>
<keyword evidence="15" id="KW-1185">Reference proteome</keyword>